<dbReference type="InterPro" id="IPR018497">
    <property type="entry name" value="Peptidase_M13_C"/>
</dbReference>
<evidence type="ECO:0000256" key="2">
    <source>
        <dbReference type="ARBA" id="ARBA00007357"/>
    </source>
</evidence>
<evidence type="ECO:0000256" key="5">
    <source>
        <dbReference type="ARBA" id="ARBA00022801"/>
    </source>
</evidence>
<keyword evidence="7" id="KW-0482">Metalloprotease</keyword>
<comment type="similarity">
    <text evidence="2">Belongs to the peptidase M13 family.</text>
</comment>
<dbReference type="InterPro" id="IPR042089">
    <property type="entry name" value="Peptidase_M13_dom_2"/>
</dbReference>
<accession>A0A7V4XRK2</accession>
<comment type="cofactor">
    <cofactor evidence="1">
        <name>Zn(2+)</name>
        <dbReference type="ChEBI" id="CHEBI:29105"/>
    </cofactor>
</comment>
<evidence type="ECO:0000259" key="9">
    <source>
        <dbReference type="Pfam" id="PF01431"/>
    </source>
</evidence>
<organism evidence="11">
    <name type="scientific">Acidobacterium capsulatum</name>
    <dbReference type="NCBI Taxonomy" id="33075"/>
    <lineage>
        <taxon>Bacteria</taxon>
        <taxon>Pseudomonadati</taxon>
        <taxon>Acidobacteriota</taxon>
        <taxon>Terriglobia</taxon>
        <taxon>Terriglobales</taxon>
        <taxon>Acidobacteriaceae</taxon>
        <taxon>Acidobacterium</taxon>
    </lineage>
</organism>
<dbReference type="EMBL" id="DTKL01000020">
    <property type="protein sequence ID" value="HGY93874.1"/>
    <property type="molecule type" value="Genomic_DNA"/>
</dbReference>
<evidence type="ECO:0000256" key="8">
    <source>
        <dbReference type="SAM" id="SignalP"/>
    </source>
</evidence>
<keyword evidence="6" id="KW-0862">Zinc</keyword>
<evidence type="ECO:0000256" key="4">
    <source>
        <dbReference type="ARBA" id="ARBA00022723"/>
    </source>
</evidence>
<sequence>MQLMRYKAALAAAGLAATLGLTVTAVAQKAPTAKPKSVAVPKVIPGFDASAMDTSANPCDDFYQFACGNYAKLHPIPNDLPEYDQFVSLYEFNTAALHRLVVQAEHAGPNRSANQQKIGDYYQACMDTSLINKEGTAPLKPMLDRINDLTSKKQLPALIAGLNNQDVTAFVNFGSQQDLKDASKEIAVIDQGGLGLPNRGYYFRKDARSVKLREQYVQHIANVLHLLGDSDAQAKTEAKNIMQLETNLAQSSMGIVERRDPHKTYHIETVKAFAPTVPVLDMPEFLKAIGAPPISSLNVAVPGFFTALNKTIQDTPLSTIKNYLRFHLADSYASRLPEQFDQENFAFYGRDLTGTPQQQPRWKRCVNATDSALGDALGQLYVAKYFTPSQKKEALTMVHGIETAMGKDIEQSDWMSAATKQKALQKLHMIADKIGYPNKWRSYAKLTIKPDDALGNSMRARVFESAYQLNKIGKPVDRNEWFMTPPTVNAYYDPSQNTINFPAGILQPPFYDKNEPAAVNYGHIGAVVGHELTHGFDDQGSQFDGKGNLDDWWTPQDRKNFNERTSCIANEYSSFTDAGLHVNGKLTLGEDTADNGGVHLALMALMAREAMDGGHIGGPAATGMAAKYTPEQQFFIAFAQNWCSNMRPQMTRMLIQSDPHAPDAIRVKGVLDNMPQFDKAFSCHVGQPMDPAKKCSVW</sequence>
<protein>
    <submittedName>
        <fullName evidence="11">M13 family peptidase</fullName>
    </submittedName>
</protein>
<keyword evidence="3" id="KW-0645">Protease</keyword>
<dbReference type="Pfam" id="PF05649">
    <property type="entry name" value="Peptidase_M13_N"/>
    <property type="match status" value="1"/>
</dbReference>
<name>A0A7V4XRK2_9BACT</name>
<feature type="domain" description="Peptidase M13 C-terminal" evidence="9">
    <location>
        <begin position="489"/>
        <end position="697"/>
    </location>
</feature>
<dbReference type="PROSITE" id="PS51885">
    <property type="entry name" value="NEPRILYSIN"/>
    <property type="match status" value="1"/>
</dbReference>
<keyword evidence="5" id="KW-0378">Hydrolase</keyword>
<dbReference type="SUPFAM" id="SSF55486">
    <property type="entry name" value="Metalloproteases ('zincins'), catalytic domain"/>
    <property type="match status" value="1"/>
</dbReference>
<dbReference type="Pfam" id="PF01431">
    <property type="entry name" value="Peptidase_M13"/>
    <property type="match status" value="1"/>
</dbReference>
<evidence type="ECO:0000256" key="3">
    <source>
        <dbReference type="ARBA" id="ARBA00022670"/>
    </source>
</evidence>
<dbReference type="CDD" id="cd08662">
    <property type="entry name" value="M13"/>
    <property type="match status" value="1"/>
</dbReference>
<evidence type="ECO:0000313" key="11">
    <source>
        <dbReference type="EMBL" id="HGY93874.1"/>
    </source>
</evidence>
<evidence type="ECO:0000256" key="7">
    <source>
        <dbReference type="ARBA" id="ARBA00023049"/>
    </source>
</evidence>
<dbReference type="PANTHER" id="PTHR11733">
    <property type="entry name" value="ZINC METALLOPROTEASE FAMILY M13 NEPRILYSIN-RELATED"/>
    <property type="match status" value="1"/>
</dbReference>
<evidence type="ECO:0000259" key="10">
    <source>
        <dbReference type="Pfam" id="PF05649"/>
    </source>
</evidence>
<evidence type="ECO:0000256" key="1">
    <source>
        <dbReference type="ARBA" id="ARBA00001947"/>
    </source>
</evidence>
<dbReference type="GO" id="GO:0016485">
    <property type="term" value="P:protein processing"/>
    <property type="evidence" value="ECO:0007669"/>
    <property type="project" value="TreeGrafter"/>
</dbReference>
<dbReference type="InterPro" id="IPR000718">
    <property type="entry name" value="Peptidase_M13"/>
</dbReference>
<proteinExistence type="inferred from homology"/>
<dbReference type="Gene3D" id="3.40.390.10">
    <property type="entry name" value="Collagenase (Catalytic Domain)"/>
    <property type="match status" value="1"/>
</dbReference>
<dbReference type="InterPro" id="IPR008753">
    <property type="entry name" value="Peptidase_M13_N"/>
</dbReference>
<comment type="caution">
    <text evidence="11">The sequence shown here is derived from an EMBL/GenBank/DDBJ whole genome shotgun (WGS) entry which is preliminary data.</text>
</comment>
<dbReference type="GO" id="GO:0004222">
    <property type="term" value="F:metalloendopeptidase activity"/>
    <property type="evidence" value="ECO:0007669"/>
    <property type="project" value="InterPro"/>
</dbReference>
<feature type="signal peptide" evidence="8">
    <location>
        <begin position="1"/>
        <end position="27"/>
    </location>
</feature>
<gene>
    <name evidence="11" type="ORF">ENW50_04180</name>
</gene>
<reference evidence="11" key="1">
    <citation type="journal article" date="2020" name="mSystems">
        <title>Genome- and Community-Level Interaction Insights into Carbon Utilization and Element Cycling Functions of Hydrothermarchaeota in Hydrothermal Sediment.</title>
        <authorList>
            <person name="Zhou Z."/>
            <person name="Liu Y."/>
            <person name="Xu W."/>
            <person name="Pan J."/>
            <person name="Luo Z.H."/>
            <person name="Li M."/>
        </authorList>
    </citation>
    <scope>NUCLEOTIDE SEQUENCE [LARGE SCALE GENOMIC DNA]</scope>
    <source>
        <strain evidence="11">SpSt-855</strain>
    </source>
</reference>
<keyword evidence="8" id="KW-0732">Signal</keyword>
<dbReference type="GO" id="GO:0005886">
    <property type="term" value="C:plasma membrane"/>
    <property type="evidence" value="ECO:0007669"/>
    <property type="project" value="TreeGrafter"/>
</dbReference>
<keyword evidence="4" id="KW-0479">Metal-binding</keyword>
<dbReference type="GO" id="GO:0046872">
    <property type="term" value="F:metal ion binding"/>
    <property type="evidence" value="ECO:0007669"/>
    <property type="project" value="UniProtKB-KW"/>
</dbReference>
<dbReference type="InterPro" id="IPR024079">
    <property type="entry name" value="MetalloPept_cat_dom_sf"/>
</dbReference>
<dbReference type="PANTHER" id="PTHR11733:SF167">
    <property type="entry name" value="FI17812P1-RELATED"/>
    <property type="match status" value="1"/>
</dbReference>
<evidence type="ECO:0000256" key="6">
    <source>
        <dbReference type="ARBA" id="ARBA00022833"/>
    </source>
</evidence>
<dbReference type="PRINTS" id="PR00786">
    <property type="entry name" value="NEPRILYSIN"/>
</dbReference>
<feature type="chain" id="PRO_5031401111" evidence="8">
    <location>
        <begin position="28"/>
        <end position="698"/>
    </location>
</feature>
<feature type="domain" description="Peptidase M13 N-terminal" evidence="10">
    <location>
        <begin position="58"/>
        <end position="437"/>
    </location>
</feature>
<dbReference type="Gene3D" id="1.10.1380.10">
    <property type="entry name" value="Neutral endopeptidase , domain2"/>
    <property type="match status" value="1"/>
</dbReference>
<dbReference type="AlphaFoldDB" id="A0A7V4XRK2"/>